<evidence type="ECO:0000256" key="6">
    <source>
        <dbReference type="ARBA" id="ARBA00023136"/>
    </source>
</evidence>
<gene>
    <name evidence="11" type="ORF">GGE16_003070</name>
</gene>
<evidence type="ECO:0000256" key="5">
    <source>
        <dbReference type="ARBA" id="ARBA00022989"/>
    </source>
</evidence>
<comment type="caution">
    <text evidence="11">The sequence shown here is derived from an EMBL/GenBank/DDBJ whole genome shotgun (WGS) entry which is preliminary data.</text>
</comment>
<feature type="transmembrane region" description="Helical" evidence="7">
    <location>
        <begin position="490"/>
        <end position="512"/>
    </location>
</feature>
<evidence type="ECO:0000256" key="2">
    <source>
        <dbReference type="ARBA" id="ARBA00008017"/>
    </source>
</evidence>
<dbReference type="SUPFAM" id="SSF82861">
    <property type="entry name" value="Mechanosensitive channel protein MscS (YggB), transmembrane region"/>
    <property type="match status" value="1"/>
</dbReference>
<dbReference type="PANTHER" id="PTHR30460">
    <property type="entry name" value="MODERATE CONDUCTANCE MECHANOSENSITIVE CHANNEL YBIO"/>
    <property type="match status" value="1"/>
</dbReference>
<evidence type="ECO:0000256" key="3">
    <source>
        <dbReference type="ARBA" id="ARBA00022475"/>
    </source>
</evidence>
<dbReference type="InterPro" id="IPR049278">
    <property type="entry name" value="MS_channel_C"/>
</dbReference>
<feature type="transmembrane region" description="Helical" evidence="7">
    <location>
        <begin position="138"/>
        <end position="158"/>
    </location>
</feature>
<name>A0AAE2SWR9_RHILE</name>
<feature type="transmembrane region" description="Helical" evidence="7">
    <location>
        <begin position="354"/>
        <end position="372"/>
    </location>
</feature>
<organism evidence="11 12">
    <name type="scientific">Rhizobium leguminosarum</name>
    <dbReference type="NCBI Taxonomy" id="384"/>
    <lineage>
        <taxon>Bacteria</taxon>
        <taxon>Pseudomonadati</taxon>
        <taxon>Pseudomonadota</taxon>
        <taxon>Alphaproteobacteria</taxon>
        <taxon>Hyphomicrobiales</taxon>
        <taxon>Rhizobiaceae</taxon>
        <taxon>Rhizobium/Agrobacterium group</taxon>
        <taxon>Rhizobium</taxon>
    </lineage>
</organism>
<comment type="subcellular location">
    <subcellularLocation>
        <location evidence="1">Cell membrane</location>
        <topology evidence="1">Multi-pass membrane protein</topology>
    </subcellularLocation>
</comment>
<evidence type="ECO:0000313" key="12">
    <source>
        <dbReference type="Proteomes" id="UP000538507"/>
    </source>
</evidence>
<proteinExistence type="inferred from homology"/>
<protein>
    <submittedName>
        <fullName evidence="11">Small-conductance mechanosensitive channel</fullName>
    </submittedName>
</protein>
<dbReference type="AlphaFoldDB" id="A0AAE2SWR9"/>
<dbReference type="InterPro" id="IPR010920">
    <property type="entry name" value="LSM_dom_sf"/>
</dbReference>
<comment type="similarity">
    <text evidence="2">Belongs to the MscS (TC 1.A.23) family.</text>
</comment>
<feature type="transmembrane region" description="Helical" evidence="7">
    <location>
        <begin position="518"/>
        <end position="537"/>
    </location>
</feature>
<evidence type="ECO:0000256" key="1">
    <source>
        <dbReference type="ARBA" id="ARBA00004651"/>
    </source>
</evidence>
<dbReference type="Pfam" id="PF00924">
    <property type="entry name" value="MS_channel_2nd"/>
    <property type="match status" value="1"/>
</dbReference>
<dbReference type="GO" id="GO:0005886">
    <property type="term" value="C:plasma membrane"/>
    <property type="evidence" value="ECO:0007669"/>
    <property type="project" value="UniProtKB-SubCell"/>
</dbReference>
<dbReference type="PANTHER" id="PTHR30460:SF0">
    <property type="entry name" value="MODERATE CONDUCTANCE MECHANOSENSITIVE CHANNEL YBIO"/>
    <property type="match status" value="1"/>
</dbReference>
<dbReference type="SUPFAM" id="SSF50182">
    <property type="entry name" value="Sm-like ribonucleoproteins"/>
    <property type="match status" value="1"/>
</dbReference>
<dbReference type="InterPro" id="IPR045276">
    <property type="entry name" value="YbiO_bact"/>
</dbReference>
<dbReference type="Gene3D" id="3.30.70.100">
    <property type="match status" value="1"/>
</dbReference>
<dbReference type="InterPro" id="IPR023408">
    <property type="entry name" value="MscS_beta-dom_sf"/>
</dbReference>
<keyword evidence="3" id="KW-1003">Cell membrane</keyword>
<dbReference type="GO" id="GO:0008381">
    <property type="term" value="F:mechanosensitive monoatomic ion channel activity"/>
    <property type="evidence" value="ECO:0007669"/>
    <property type="project" value="InterPro"/>
</dbReference>
<keyword evidence="5 7" id="KW-1133">Transmembrane helix</keyword>
<feature type="transmembrane region" description="Helical" evidence="7">
    <location>
        <begin position="216"/>
        <end position="238"/>
    </location>
</feature>
<dbReference type="Proteomes" id="UP000538507">
    <property type="component" value="Unassembled WGS sequence"/>
</dbReference>
<reference evidence="11 12" key="1">
    <citation type="submission" date="2020-08" db="EMBL/GenBank/DDBJ databases">
        <title>Genomic Encyclopedia of Type Strains, Phase IV (KMG-V): Genome sequencing to study the core and pangenomes of soil and plant-associated prokaryotes.</title>
        <authorList>
            <person name="Whitman W."/>
        </authorList>
    </citation>
    <scope>NUCLEOTIDE SEQUENCE [LARGE SCALE GENOMIC DNA]</scope>
    <source>
        <strain evidence="11 12">SEMIA 415</strain>
    </source>
</reference>
<feature type="transmembrane region" description="Helical" evidence="7">
    <location>
        <begin position="332"/>
        <end position="348"/>
    </location>
</feature>
<feature type="transmembrane region" description="Helical" evidence="7">
    <location>
        <begin position="435"/>
        <end position="456"/>
    </location>
</feature>
<dbReference type="EMBL" id="JACIGO010000003">
    <property type="protein sequence ID" value="MBB4291011.1"/>
    <property type="molecule type" value="Genomic_DNA"/>
</dbReference>
<feature type="domain" description="Mechanosensitive ion channel MscS" evidence="8">
    <location>
        <begin position="535"/>
        <end position="600"/>
    </location>
</feature>
<evidence type="ECO:0000259" key="8">
    <source>
        <dbReference type="Pfam" id="PF00924"/>
    </source>
</evidence>
<dbReference type="Pfam" id="PF21088">
    <property type="entry name" value="MS_channel_1st"/>
    <property type="match status" value="1"/>
</dbReference>
<feature type="transmembrane region" description="Helical" evidence="7">
    <location>
        <begin position="293"/>
        <end position="311"/>
    </location>
</feature>
<sequence length="728" mass="79159">MDVLSKQSPPKTIIQAVALLGAMAWGALPVAAQVASPSVSQPGQQAATPPESVRQFTDLLSKPEVQTWIRGQVTSPVSAAPPPVAQASDKVSFAETTMRLRNHAAGLLAGTQAFPSEAVRGAALLERDVEANGGTRPIFLVIAFVAAGLATQWLFWWITAGWRTWMARASFSTVRERIVAVVARSIWAAGYVLSFGFGSIGFFLLFQWPPIIREVVVGYLFAVVVFRLASAVFDVLLAPHRLVQNQFRVVPVSDQAARFWAKRLSYAAGWYAFGWVTIRLLGTLGFSVPSQQLVAYALGLILLAIGIEAVWRRPVADDPVEQPRHIGLRARHWLWTAYFVGIWLLWVIGAVKLFWIAVVCAALPGAVALTKASVNNLLRSSEHVEDGHKRGTVVSVVVERGIRAALIVGAILLLAEVLEIQLTEMTMQDSPVVRLVRGALSAGVILLVVDLAWNVVKVLIDRRLSDTEAALEFGSERERRRTRLRTLLPILRNFVMILFAAVAIMMALSALGVEIGPLIAGAGVVGVAIGFGAQTVVKDIISGMFYLLDDAFRVGEYIQSGSYKGTVESFSLRSVKLRHQRGAVYIVPFSELGAVQNMSRDWAIEKMTITVAYDADIEKARKIIKKIGLELFEDPEFKPTTIEPLKMQGIDSLGDSGLLLRMKVMTLPGQQFTLKRRALRMIHQAFNENGIKIAVPTVQVSGGKDEGVAAAAQQALAAHNAAIAAGTQ</sequence>
<evidence type="ECO:0000256" key="7">
    <source>
        <dbReference type="SAM" id="Phobius"/>
    </source>
</evidence>
<evidence type="ECO:0000256" key="4">
    <source>
        <dbReference type="ARBA" id="ARBA00022692"/>
    </source>
</evidence>
<evidence type="ECO:0000259" key="9">
    <source>
        <dbReference type="Pfam" id="PF21082"/>
    </source>
</evidence>
<dbReference type="Pfam" id="PF21082">
    <property type="entry name" value="MS_channel_3rd"/>
    <property type="match status" value="1"/>
</dbReference>
<dbReference type="Gene3D" id="1.10.287.1260">
    <property type="match status" value="1"/>
</dbReference>
<dbReference type="InterPro" id="IPR006685">
    <property type="entry name" value="MscS_channel_2nd"/>
</dbReference>
<dbReference type="RefSeq" id="WP_183607908.1">
    <property type="nucleotide sequence ID" value="NZ_JACHAZ010000001.1"/>
</dbReference>
<dbReference type="InterPro" id="IPR011014">
    <property type="entry name" value="MscS_channel_TM-2"/>
</dbReference>
<evidence type="ECO:0000313" key="11">
    <source>
        <dbReference type="EMBL" id="MBB4291011.1"/>
    </source>
</evidence>
<feature type="domain" description="Mechanosensitive ion channel MscS C-terminal" evidence="9">
    <location>
        <begin position="606"/>
        <end position="693"/>
    </location>
</feature>
<feature type="transmembrane region" description="Helical" evidence="7">
    <location>
        <begin position="178"/>
        <end position="204"/>
    </location>
</feature>
<feature type="transmembrane region" description="Helical" evidence="7">
    <location>
        <begin position="393"/>
        <end position="415"/>
    </location>
</feature>
<feature type="transmembrane region" description="Helical" evidence="7">
    <location>
        <begin position="268"/>
        <end position="287"/>
    </location>
</feature>
<keyword evidence="6 7" id="KW-0472">Membrane</keyword>
<dbReference type="InterPro" id="IPR011066">
    <property type="entry name" value="MscS_channel_C_sf"/>
</dbReference>
<dbReference type="Gene3D" id="2.30.30.60">
    <property type="match status" value="1"/>
</dbReference>
<keyword evidence="4 7" id="KW-0812">Transmembrane</keyword>
<dbReference type="InterPro" id="IPR049142">
    <property type="entry name" value="MS_channel_1st"/>
</dbReference>
<feature type="transmembrane region" description="Helical" evidence="7">
    <location>
        <begin position="12"/>
        <end position="32"/>
    </location>
</feature>
<evidence type="ECO:0000259" key="10">
    <source>
        <dbReference type="Pfam" id="PF21088"/>
    </source>
</evidence>
<dbReference type="SUPFAM" id="SSF82689">
    <property type="entry name" value="Mechanosensitive channel protein MscS (YggB), C-terminal domain"/>
    <property type="match status" value="1"/>
</dbReference>
<accession>A0AAE2SWR9</accession>
<feature type="domain" description="Mechanosensitive ion channel transmembrane helices 2/3" evidence="10">
    <location>
        <begin position="497"/>
        <end position="534"/>
    </location>
</feature>